<gene>
    <name evidence="1" type="ORF">KC01_LOCUS9778</name>
</gene>
<sequence length="162" mass="17515">MYSLPRLHLCTYLILSPPSHLWTPLLHEPLSLRRPVVLVSFPSVCTCVLSPPVLHLCTPLLVVPVCTCVLSPPLHSVTLSSVCTLDSSVLTPHLLRLYNLGVLASPSDTCVLSLPRLHCSTLLPPAAPVYSLTPSAPVYLSPSVLHTVDSLLLTPSLLRLHL</sequence>
<reference evidence="1 2" key="1">
    <citation type="submission" date="2024-04" db="EMBL/GenBank/DDBJ databases">
        <authorList>
            <person name="Waldvogel A.-M."/>
            <person name="Schoenle A."/>
        </authorList>
    </citation>
    <scope>NUCLEOTIDE SEQUENCE [LARGE SCALE GENOMIC DNA]</scope>
</reference>
<dbReference type="EMBL" id="OZ035835">
    <property type="protein sequence ID" value="CAL1578656.1"/>
    <property type="molecule type" value="Genomic_DNA"/>
</dbReference>
<proteinExistence type="predicted"/>
<accession>A0AAV2JLX3</accession>
<dbReference type="Proteomes" id="UP001497482">
    <property type="component" value="Chromosome 13"/>
</dbReference>
<evidence type="ECO:0000313" key="2">
    <source>
        <dbReference type="Proteomes" id="UP001497482"/>
    </source>
</evidence>
<keyword evidence="2" id="KW-1185">Reference proteome</keyword>
<name>A0AAV2JLX3_KNICA</name>
<evidence type="ECO:0000313" key="1">
    <source>
        <dbReference type="EMBL" id="CAL1578656.1"/>
    </source>
</evidence>
<dbReference type="AlphaFoldDB" id="A0AAV2JLX3"/>
<protein>
    <submittedName>
        <fullName evidence="1">Uncharacterized protein</fullName>
    </submittedName>
</protein>
<organism evidence="1 2">
    <name type="scientific">Knipowitschia caucasica</name>
    <name type="common">Caucasian dwarf goby</name>
    <name type="synonym">Pomatoschistus caucasicus</name>
    <dbReference type="NCBI Taxonomy" id="637954"/>
    <lineage>
        <taxon>Eukaryota</taxon>
        <taxon>Metazoa</taxon>
        <taxon>Chordata</taxon>
        <taxon>Craniata</taxon>
        <taxon>Vertebrata</taxon>
        <taxon>Euteleostomi</taxon>
        <taxon>Actinopterygii</taxon>
        <taxon>Neopterygii</taxon>
        <taxon>Teleostei</taxon>
        <taxon>Neoteleostei</taxon>
        <taxon>Acanthomorphata</taxon>
        <taxon>Gobiaria</taxon>
        <taxon>Gobiiformes</taxon>
        <taxon>Gobioidei</taxon>
        <taxon>Gobiidae</taxon>
        <taxon>Gobiinae</taxon>
        <taxon>Knipowitschia</taxon>
    </lineage>
</organism>